<feature type="domain" description="Smr" evidence="1">
    <location>
        <begin position="117"/>
        <end position="180"/>
    </location>
</feature>
<reference evidence="2 3" key="1">
    <citation type="submission" date="2019-06" db="EMBL/GenBank/DDBJ databases">
        <title>Flavibacter putida gen. nov., sp. nov., a novel marine bacterium of the family Flavobacteriaceae isolated from coastal seawater.</title>
        <authorList>
            <person name="Feng X."/>
        </authorList>
    </citation>
    <scope>NUCLEOTIDE SEQUENCE [LARGE SCALE GENOMIC DNA]</scope>
    <source>
        <strain evidence="2 3">PLHSN227</strain>
    </source>
</reference>
<dbReference type="InterPro" id="IPR036063">
    <property type="entry name" value="Smr_dom_sf"/>
</dbReference>
<dbReference type="PROSITE" id="PS50828">
    <property type="entry name" value="SMR"/>
    <property type="match status" value="1"/>
</dbReference>
<dbReference type="Proteomes" id="UP000317169">
    <property type="component" value="Unassembled WGS sequence"/>
</dbReference>
<dbReference type="OrthoDB" id="1524810at2"/>
<evidence type="ECO:0000313" key="3">
    <source>
        <dbReference type="Proteomes" id="UP000317169"/>
    </source>
</evidence>
<gene>
    <name evidence="2" type="ORF">FKR84_05220</name>
</gene>
<dbReference type="AlphaFoldDB" id="A0A507ZPI5"/>
<accession>A0A507ZPI5</accession>
<evidence type="ECO:0000313" key="2">
    <source>
        <dbReference type="EMBL" id="TQD39480.1"/>
    </source>
</evidence>
<name>A0A507ZPI5_9FLAO</name>
<dbReference type="InterPro" id="IPR002625">
    <property type="entry name" value="Smr_dom"/>
</dbReference>
<comment type="caution">
    <text evidence="2">The sequence shown here is derived from an EMBL/GenBank/DDBJ whole genome shotgun (WGS) entry which is preliminary data.</text>
</comment>
<sequence length="183" mass="20825">MKKMIKVGDAVEVLDEAISGKVKFIDHNLISIETTDGFIMDFTEEQLILKPKKPLSIKQEDLLENLKAKRIKKENPKKSVKPSKKGTAPPMEVDLHIHNLVNSVKGMSNFDMLNIQLDTARSQIEFAIRKRIPKVVFIHGVGEGVLKTELETVLSRYDNLKFYEADFKKYGFGATEVYIFQNA</sequence>
<proteinExistence type="predicted"/>
<protein>
    <submittedName>
        <fullName evidence="2">Smr/MutS family protein</fullName>
    </submittedName>
</protein>
<organism evidence="2 3">
    <name type="scientific">Haloflavibacter putidus</name>
    <dbReference type="NCBI Taxonomy" id="2576776"/>
    <lineage>
        <taxon>Bacteria</taxon>
        <taxon>Pseudomonadati</taxon>
        <taxon>Bacteroidota</taxon>
        <taxon>Flavobacteriia</taxon>
        <taxon>Flavobacteriales</taxon>
        <taxon>Flavobacteriaceae</taxon>
        <taxon>Haloflavibacter</taxon>
    </lineage>
</organism>
<dbReference type="EMBL" id="VIAR01000004">
    <property type="protein sequence ID" value="TQD39480.1"/>
    <property type="molecule type" value="Genomic_DNA"/>
</dbReference>
<evidence type="ECO:0000259" key="1">
    <source>
        <dbReference type="PROSITE" id="PS50828"/>
    </source>
</evidence>
<dbReference type="Pfam" id="PF01713">
    <property type="entry name" value="Smr"/>
    <property type="match status" value="1"/>
</dbReference>
<dbReference type="Gene3D" id="3.30.1370.110">
    <property type="match status" value="1"/>
</dbReference>
<keyword evidence="3" id="KW-1185">Reference proteome</keyword>